<evidence type="ECO:0000256" key="1">
    <source>
        <dbReference type="ARBA" id="ARBA00023235"/>
    </source>
</evidence>
<accession>A0A0F8WUE0</accession>
<reference evidence="2" key="1">
    <citation type="journal article" date="2015" name="Nature">
        <title>Complex archaea that bridge the gap between prokaryotes and eukaryotes.</title>
        <authorList>
            <person name="Spang A."/>
            <person name="Saw J.H."/>
            <person name="Jorgensen S.L."/>
            <person name="Zaremba-Niedzwiedzka K."/>
            <person name="Martijn J."/>
            <person name="Lind A.E."/>
            <person name="van Eijk R."/>
            <person name="Schleper C."/>
            <person name="Guy L."/>
            <person name="Ettema T.J."/>
        </authorList>
    </citation>
    <scope>NUCLEOTIDE SEQUENCE</scope>
</reference>
<feature type="non-terminal residue" evidence="2">
    <location>
        <position position="1"/>
    </location>
</feature>
<organism evidence="2">
    <name type="scientific">marine sediment metagenome</name>
    <dbReference type="NCBI Taxonomy" id="412755"/>
    <lineage>
        <taxon>unclassified sequences</taxon>
        <taxon>metagenomes</taxon>
        <taxon>ecological metagenomes</taxon>
    </lineage>
</organism>
<dbReference type="GO" id="GO:0005829">
    <property type="term" value="C:cytosol"/>
    <property type="evidence" value="ECO:0007669"/>
    <property type="project" value="TreeGrafter"/>
</dbReference>
<dbReference type="GO" id="GO:0004807">
    <property type="term" value="F:triose-phosphate isomerase activity"/>
    <property type="evidence" value="ECO:0007669"/>
    <property type="project" value="InterPro"/>
</dbReference>
<dbReference type="PANTHER" id="PTHR21139">
    <property type="entry name" value="TRIOSEPHOSPHATE ISOMERASE"/>
    <property type="match status" value="1"/>
</dbReference>
<dbReference type="AlphaFoldDB" id="A0A0F8WUE0"/>
<dbReference type="PROSITE" id="PS00171">
    <property type="entry name" value="TIM_1"/>
    <property type="match status" value="1"/>
</dbReference>
<name>A0A0F8WUE0_9ZZZZ</name>
<dbReference type="InterPro" id="IPR000652">
    <property type="entry name" value="Triosephosphate_isomerase"/>
</dbReference>
<sequence>INRKVHMCLKNGLIPILCVGETIGQKNDGRTFDVLNSQVIYGLEGIDDHLVRNIIIAYEPVWAIGTGVTASGDQVEEIHRFIRNTIREFACDEVSAGVRIIYGGSVNSGNAVDLLARDNVDGALVGGGGFKAGPFCEIVKIAESLARTISIPG</sequence>
<dbReference type="SUPFAM" id="SSF51351">
    <property type="entry name" value="Triosephosphate isomerase (TIM)"/>
    <property type="match status" value="1"/>
</dbReference>
<comment type="caution">
    <text evidence="2">The sequence shown here is derived from an EMBL/GenBank/DDBJ whole genome shotgun (WGS) entry which is preliminary data.</text>
</comment>
<gene>
    <name evidence="2" type="ORF">LCGC14_3023910</name>
</gene>
<dbReference type="Pfam" id="PF00121">
    <property type="entry name" value="TIM"/>
    <property type="match status" value="1"/>
</dbReference>
<dbReference type="GO" id="GO:0019563">
    <property type="term" value="P:glycerol catabolic process"/>
    <property type="evidence" value="ECO:0007669"/>
    <property type="project" value="TreeGrafter"/>
</dbReference>
<proteinExistence type="predicted"/>
<evidence type="ECO:0000313" key="2">
    <source>
        <dbReference type="EMBL" id="KKK60482.1"/>
    </source>
</evidence>
<dbReference type="GO" id="GO:0006094">
    <property type="term" value="P:gluconeogenesis"/>
    <property type="evidence" value="ECO:0007669"/>
    <property type="project" value="TreeGrafter"/>
</dbReference>
<dbReference type="PANTHER" id="PTHR21139:SF42">
    <property type="entry name" value="TRIOSEPHOSPHATE ISOMERASE"/>
    <property type="match status" value="1"/>
</dbReference>
<dbReference type="CDD" id="cd00311">
    <property type="entry name" value="TIM"/>
    <property type="match status" value="1"/>
</dbReference>
<dbReference type="InterPro" id="IPR013785">
    <property type="entry name" value="Aldolase_TIM"/>
</dbReference>
<dbReference type="GO" id="GO:0006096">
    <property type="term" value="P:glycolytic process"/>
    <property type="evidence" value="ECO:0007669"/>
    <property type="project" value="TreeGrafter"/>
</dbReference>
<dbReference type="EMBL" id="LAZR01062948">
    <property type="protein sequence ID" value="KKK60482.1"/>
    <property type="molecule type" value="Genomic_DNA"/>
</dbReference>
<dbReference type="InterPro" id="IPR035990">
    <property type="entry name" value="TIM_sf"/>
</dbReference>
<dbReference type="Gene3D" id="3.20.20.70">
    <property type="entry name" value="Aldolase class I"/>
    <property type="match status" value="1"/>
</dbReference>
<evidence type="ECO:0008006" key="3">
    <source>
        <dbReference type="Google" id="ProtNLM"/>
    </source>
</evidence>
<dbReference type="PROSITE" id="PS51440">
    <property type="entry name" value="TIM_2"/>
    <property type="match status" value="1"/>
</dbReference>
<protein>
    <recommendedName>
        <fullName evidence="3">Triosephosphate isomerase</fullName>
    </recommendedName>
</protein>
<keyword evidence="1" id="KW-0413">Isomerase</keyword>
<dbReference type="GO" id="GO:0046166">
    <property type="term" value="P:glyceraldehyde-3-phosphate biosynthetic process"/>
    <property type="evidence" value="ECO:0007669"/>
    <property type="project" value="TreeGrafter"/>
</dbReference>
<dbReference type="InterPro" id="IPR020861">
    <property type="entry name" value="Triosephosphate_isomerase_AS"/>
</dbReference>